<dbReference type="GO" id="GO:0005737">
    <property type="term" value="C:cytoplasm"/>
    <property type="evidence" value="ECO:0007669"/>
    <property type="project" value="TreeGrafter"/>
</dbReference>
<evidence type="ECO:0000256" key="10">
    <source>
        <dbReference type="ARBA" id="ARBA00023125"/>
    </source>
</evidence>
<dbReference type="PROSITE" id="PS50280">
    <property type="entry name" value="SET"/>
    <property type="match status" value="1"/>
</dbReference>
<evidence type="ECO:0000256" key="12">
    <source>
        <dbReference type="ARBA" id="ARBA00023163"/>
    </source>
</evidence>
<keyword evidence="12" id="KW-0804">Transcription</keyword>
<dbReference type="AlphaFoldDB" id="A0A8J4X2W1"/>
<evidence type="ECO:0000256" key="15">
    <source>
        <dbReference type="ARBA" id="ARBA00075301"/>
    </source>
</evidence>
<dbReference type="GO" id="GO:0003700">
    <property type="term" value="F:DNA-binding transcription factor activity"/>
    <property type="evidence" value="ECO:0007669"/>
    <property type="project" value="TreeGrafter"/>
</dbReference>
<dbReference type="SMART" id="SM00355">
    <property type="entry name" value="ZnF_C2H2"/>
    <property type="match status" value="2"/>
</dbReference>
<dbReference type="Proteomes" id="UP000727407">
    <property type="component" value="Unassembled WGS sequence"/>
</dbReference>
<keyword evidence="3" id="KW-0399">Innate immunity</keyword>
<dbReference type="GO" id="GO:0045165">
    <property type="term" value="P:cell fate commitment"/>
    <property type="evidence" value="ECO:0007669"/>
    <property type="project" value="TreeGrafter"/>
</dbReference>
<evidence type="ECO:0000256" key="7">
    <source>
        <dbReference type="ARBA" id="ARBA00022833"/>
    </source>
</evidence>
<dbReference type="Pfam" id="PF00096">
    <property type="entry name" value="zf-C2H2"/>
    <property type="match status" value="2"/>
</dbReference>
<dbReference type="Pfam" id="PF21549">
    <property type="entry name" value="PRDM2_PR"/>
    <property type="match status" value="1"/>
</dbReference>
<feature type="domain" description="C2H2-type" evidence="20">
    <location>
        <begin position="590"/>
        <end position="617"/>
    </location>
</feature>
<dbReference type="GO" id="GO:0005634">
    <property type="term" value="C:nucleus"/>
    <property type="evidence" value="ECO:0007669"/>
    <property type="project" value="UniProtKB-SubCell"/>
</dbReference>
<evidence type="ECO:0000256" key="16">
    <source>
        <dbReference type="ARBA" id="ARBA00078155"/>
    </source>
</evidence>
<organism evidence="22 23">
    <name type="scientific">Clarias magur</name>
    <name type="common">Asian catfish</name>
    <name type="synonym">Macropteronotus magur</name>
    <dbReference type="NCBI Taxonomy" id="1594786"/>
    <lineage>
        <taxon>Eukaryota</taxon>
        <taxon>Metazoa</taxon>
        <taxon>Chordata</taxon>
        <taxon>Craniata</taxon>
        <taxon>Vertebrata</taxon>
        <taxon>Euteleostomi</taxon>
        <taxon>Actinopterygii</taxon>
        <taxon>Neopterygii</taxon>
        <taxon>Teleostei</taxon>
        <taxon>Ostariophysi</taxon>
        <taxon>Siluriformes</taxon>
        <taxon>Clariidae</taxon>
        <taxon>Clarias</taxon>
    </lineage>
</organism>
<gene>
    <name evidence="22" type="ORF">DAT39_018435</name>
</gene>
<keyword evidence="23" id="KW-1185">Reference proteome</keyword>
<dbReference type="OrthoDB" id="9345291at2759"/>
<keyword evidence="8" id="KW-0391">Immunity</keyword>
<feature type="region of interest" description="Disordered" evidence="19">
    <location>
        <begin position="385"/>
        <end position="431"/>
    </location>
</feature>
<feature type="coiled-coil region" evidence="18">
    <location>
        <begin position="357"/>
        <end position="384"/>
    </location>
</feature>
<feature type="domain" description="C2H2-type" evidence="20">
    <location>
        <begin position="618"/>
        <end position="645"/>
    </location>
</feature>
<dbReference type="PROSITE" id="PS50157">
    <property type="entry name" value="ZINC_FINGER_C2H2_2"/>
    <property type="match status" value="2"/>
</dbReference>
<dbReference type="GO" id="GO:0008270">
    <property type="term" value="F:zinc ion binding"/>
    <property type="evidence" value="ECO:0007669"/>
    <property type="project" value="UniProtKB-KW"/>
</dbReference>
<dbReference type="InterPro" id="IPR013087">
    <property type="entry name" value="Znf_C2H2_type"/>
</dbReference>
<evidence type="ECO:0000256" key="13">
    <source>
        <dbReference type="ARBA" id="ARBA00023242"/>
    </source>
</evidence>
<evidence type="ECO:0000259" key="21">
    <source>
        <dbReference type="PROSITE" id="PS50280"/>
    </source>
</evidence>
<feature type="non-terminal residue" evidence="22">
    <location>
        <position position="649"/>
    </location>
</feature>
<evidence type="ECO:0000256" key="4">
    <source>
        <dbReference type="ARBA" id="ARBA00022723"/>
    </source>
</evidence>
<accession>A0A8J4X2W1</accession>
<keyword evidence="9" id="KW-0805">Transcription regulation</keyword>
<dbReference type="Gene3D" id="2.170.270.10">
    <property type="entry name" value="SET domain"/>
    <property type="match status" value="1"/>
</dbReference>
<dbReference type="InterPro" id="IPR050331">
    <property type="entry name" value="Zinc_finger"/>
</dbReference>
<dbReference type="InterPro" id="IPR036236">
    <property type="entry name" value="Znf_C2H2_sf"/>
</dbReference>
<feature type="domain" description="SET" evidence="21">
    <location>
        <begin position="141"/>
        <end position="305"/>
    </location>
</feature>
<evidence type="ECO:0000256" key="6">
    <source>
        <dbReference type="ARBA" id="ARBA00022771"/>
    </source>
</evidence>
<comment type="subcellular location">
    <subcellularLocation>
        <location evidence="1">Nucleus</location>
    </subcellularLocation>
</comment>
<keyword evidence="18" id="KW-0175">Coiled coil</keyword>
<evidence type="ECO:0000256" key="8">
    <source>
        <dbReference type="ARBA" id="ARBA00022859"/>
    </source>
</evidence>
<evidence type="ECO:0000313" key="23">
    <source>
        <dbReference type="Proteomes" id="UP000727407"/>
    </source>
</evidence>
<dbReference type="InterPro" id="IPR046341">
    <property type="entry name" value="SET_dom_sf"/>
</dbReference>
<evidence type="ECO:0000256" key="9">
    <source>
        <dbReference type="ARBA" id="ARBA00023015"/>
    </source>
</evidence>
<protein>
    <recommendedName>
        <fullName evidence="14">Tissue-resident T-cell transcription regulator protein ZNF683</fullName>
    </recommendedName>
    <alternativeName>
        <fullName evidence="15">Homolog of Blimp-1 in T-cell</fullName>
    </alternativeName>
    <alternativeName>
        <fullName evidence="16">Zinc finger protein 683</fullName>
    </alternativeName>
</protein>
<evidence type="ECO:0000256" key="5">
    <source>
        <dbReference type="ARBA" id="ARBA00022737"/>
    </source>
</evidence>
<comment type="caution">
    <text evidence="22">The sequence shown here is derived from an EMBL/GenBank/DDBJ whole genome shotgun (WGS) entry which is preliminary data.</text>
</comment>
<dbReference type="PANTHER" id="PTHR16515:SF64">
    <property type="entry name" value="PR DOMAIN ZINC FINGER PROTEIN 1"/>
    <property type="match status" value="1"/>
</dbReference>
<comment type="similarity">
    <text evidence="2">Belongs to the krueppel C2H2-type zinc-finger protein family.</text>
</comment>
<dbReference type="GO" id="GO:0002682">
    <property type="term" value="P:regulation of immune system process"/>
    <property type="evidence" value="ECO:0007669"/>
    <property type="project" value="UniProtKB-ARBA"/>
</dbReference>
<dbReference type="GO" id="GO:0002250">
    <property type="term" value="P:adaptive immune response"/>
    <property type="evidence" value="ECO:0007669"/>
    <property type="project" value="UniProtKB-KW"/>
</dbReference>
<evidence type="ECO:0000256" key="11">
    <source>
        <dbReference type="ARBA" id="ARBA00023130"/>
    </source>
</evidence>
<feature type="compositionally biased region" description="Basic and acidic residues" evidence="19">
    <location>
        <begin position="395"/>
        <end position="409"/>
    </location>
</feature>
<evidence type="ECO:0000259" key="20">
    <source>
        <dbReference type="PROSITE" id="PS50157"/>
    </source>
</evidence>
<dbReference type="SUPFAM" id="SSF57667">
    <property type="entry name" value="beta-beta-alpha zinc fingers"/>
    <property type="match status" value="1"/>
</dbReference>
<dbReference type="FunFam" id="3.30.160.60:FF:000132">
    <property type="entry name" value="PR domain zinc finger protein 1"/>
    <property type="match status" value="1"/>
</dbReference>
<dbReference type="EMBL" id="QNUK01000545">
    <property type="protein sequence ID" value="KAF5891858.1"/>
    <property type="molecule type" value="Genomic_DNA"/>
</dbReference>
<dbReference type="GO" id="GO:0051239">
    <property type="term" value="P:regulation of multicellular organismal process"/>
    <property type="evidence" value="ECO:0007669"/>
    <property type="project" value="UniProtKB-ARBA"/>
</dbReference>
<evidence type="ECO:0000256" key="3">
    <source>
        <dbReference type="ARBA" id="ARBA00022588"/>
    </source>
</evidence>
<keyword evidence="6 17" id="KW-0863">Zinc-finger</keyword>
<dbReference type="GO" id="GO:0006357">
    <property type="term" value="P:regulation of transcription by RNA polymerase II"/>
    <property type="evidence" value="ECO:0007669"/>
    <property type="project" value="TreeGrafter"/>
</dbReference>
<dbReference type="PROSITE" id="PS00028">
    <property type="entry name" value="ZINC_FINGER_C2H2_1"/>
    <property type="match status" value="2"/>
</dbReference>
<reference evidence="22" key="1">
    <citation type="submission" date="2020-07" db="EMBL/GenBank/DDBJ databases">
        <title>Clarias magur genome sequencing, assembly and annotation.</title>
        <authorList>
            <person name="Kushwaha B."/>
            <person name="Kumar R."/>
            <person name="Das P."/>
            <person name="Joshi C.G."/>
            <person name="Kumar D."/>
            <person name="Nagpure N.S."/>
            <person name="Pandey M."/>
            <person name="Agarwal S."/>
            <person name="Srivastava S."/>
            <person name="Singh M."/>
            <person name="Sahoo L."/>
            <person name="Jayasankar P."/>
            <person name="Meher P.K."/>
            <person name="Koringa P.G."/>
            <person name="Iquebal M.A."/>
            <person name="Das S.P."/>
            <person name="Bit A."/>
            <person name="Patnaik S."/>
            <person name="Patel N."/>
            <person name="Shah T.M."/>
            <person name="Hinsu A."/>
            <person name="Jena J.K."/>
        </authorList>
    </citation>
    <scope>NUCLEOTIDE SEQUENCE</scope>
    <source>
        <strain evidence="22">CIFAMagur01</strain>
        <tissue evidence="22">Testis</tissue>
    </source>
</reference>
<evidence type="ECO:0000256" key="2">
    <source>
        <dbReference type="ARBA" id="ARBA00006991"/>
    </source>
</evidence>
<proteinExistence type="inferred from homology"/>
<dbReference type="GO" id="GO:0045087">
    <property type="term" value="P:innate immune response"/>
    <property type="evidence" value="ECO:0007669"/>
    <property type="project" value="UniProtKB-KW"/>
</dbReference>
<keyword evidence="10" id="KW-0238">DNA-binding</keyword>
<feature type="region of interest" description="Disordered" evidence="19">
    <location>
        <begin position="1"/>
        <end position="20"/>
    </location>
</feature>
<name>A0A8J4X2W1_CLAMG</name>
<keyword evidence="4" id="KW-0479">Metal-binding</keyword>
<evidence type="ECO:0000256" key="1">
    <source>
        <dbReference type="ARBA" id="ARBA00004123"/>
    </source>
</evidence>
<dbReference type="InterPro" id="IPR001214">
    <property type="entry name" value="SET_dom"/>
</dbReference>
<dbReference type="Gene3D" id="3.30.160.60">
    <property type="entry name" value="Classic Zinc Finger"/>
    <property type="match status" value="2"/>
</dbReference>
<feature type="compositionally biased region" description="Basic and acidic residues" evidence="19">
    <location>
        <begin position="1"/>
        <end position="12"/>
    </location>
</feature>
<keyword evidence="11" id="KW-1064">Adaptive immunity</keyword>
<sequence length="649" mass="73508">MRKRDNQEETPKGHPAVRIEPAAEALPGSLFESAFALTSAIQGDETRENAKLMKTAEFTPLSFKMTSEEVYQDEVTAGLARPLDLLGLNPESHMTAGISGLDRHGRSKAWHELDADSHSGKEDEKQKKKSTERELDLGSEEKIEDVFVTEEERGTRDDITKGMKIEQRNECQKVKEQNRETVEEMKLEPCLRTMRKWREVDSALNSTHVVPARPPHPGIDVSRDMASIPPSLYFQYGSDHEIYPGGPLHHLVDGYDVQRSNWMRFVNPAHFPSEQNLVACQNRRDVLFYAIRPMEPRRELLVWYRPDFARRLSGHAEEQTASMKLKPFGGDVNEADLQKHLPQWTCRPKQASHLHSLHRQEELMKEGKNEVEEADEKIDVEAIEQDTPPSSPDQHLMDSSKTFPEESTHKLHPKLVSQSCPDRDLPQYPQTYYSPREDLTPYPALPYHFLPPFDPHYPQIILSPYTPSLPSLPPPRGPFDYGNVLTSEALPFSQPGLRPVNLPYPGLYPHERAANTSPPQGARATPELSPLMKQSTASDHPCEEAINLSMAATPKINSLTSSPSSSVSPQGPGYKSLPYPLKKQNGKIKYECNVCFKTFGQLSNLKVHLRVHNGERPFQCLLCKKSFTQLAHLQKHHLVHTGEKPHECQ</sequence>
<feature type="region of interest" description="Disordered" evidence="19">
    <location>
        <begin position="111"/>
        <end position="138"/>
    </location>
</feature>
<keyword evidence="7" id="KW-0862">Zinc</keyword>
<keyword evidence="13" id="KW-0539">Nucleus</keyword>
<dbReference type="GO" id="GO:0000978">
    <property type="term" value="F:RNA polymerase II cis-regulatory region sequence-specific DNA binding"/>
    <property type="evidence" value="ECO:0007669"/>
    <property type="project" value="TreeGrafter"/>
</dbReference>
<evidence type="ECO:0000256" key="19">
    <source>
        <dbReference type="SAM" id="MobiDB-lite"/>
    </source>
</evidence>
<evidence type="ECO:0000256" key="18">
    <source>
        <dbReference type="SAM" id="Coils"/>
    </source>
</evidence>
<evidence type="ECO:0000256" key="14">
    <source>
        <dbReference type="ARBA" id="ARBA00074461"/>
    </source>
</evidence>
<dbReference type="PANTHER" id="PTHR16515">
    <property type="entry name" value="PR DOMAIN ZINC FINGER PROTEIN"/>
    <property type="match status" value="1"/>
</dbReference>
<keyword evidence="5" id="KW-0677">Repeat</keyword>
<dbReference type="FunFam" id="3.30.160.60:FF:001272">
    <property type="entry name" value="Zinc finger protein 683"/>
    <property type="match status" value="1"/>
</dbReference>
<evidence type="ECO:0000256" key="17">
    <source>
        <dbReference type="PROSITE-ProRule" id="PRU00042"/>
    </source>
</evidence>
<evidence type="ECO:0000313" key="22">
    <source>
        <dbReference type="EMBL" id="KAF5891858.1"/>
    </source>
</evidence>